<evidence type="ECO:0000313" key="3">
    <source>
        <dbReference type="Proteomes" id="UP001155110"/>
    </source>
</evidence>
<accession>A0AAW5P8R5</accession>
<keyword evidence="1" id="KW-0472">Membrane</keyword>
<dbReference type="EMBL" id="JANTZM010000007">
    <property type="protein sequence ID" value="MCS4157752.1"/>
    <property type="molecule type" value="Genomic_DNA"/>
</dbReference>
<protein>
    <submittedName>
        <fullName evidence="2">Uncharacterized protein</fullName>
    </submittedName>
</protein>
<organism evidence="2 3">
    <name type="scientific">Salinibacter ruber</name>
    <dbReference type="NCBI Taxonomy" id="146919"/>
    <lineage>
        <taxon>Bacteria</taxon>
        <taxon>Pseudomonadati</taxon>
        <taxon>Rhodothermota</taxon>
        <taxon>Rhodothermia</taxon>
        <taxon>Rhodothermales</taxon>
        <taxon>Salinibacteraceae</taxon>
        <taxon>Salinibacter</taxon>
    </lineage>
</organism>
<comment type="caution">
    <text evidence="2">The sequence shown here is derived from an EMBL/GenBank/DDBJ whole genome shotgun (WGS) entry which is preliminary data.</text>
</comment>
<evidence type="ECO:0000313" key="2">
    <source>
        <dbReference type="EMBL" id="MCS4157752.1"/>
    </source>
</evidence>
<feature type="transmembrane region" description="Helical" evidence="1">
    <location>
        <begin position="12"/>
        <end position="33"/>
    </location>
</feature>
<dbReference type="RefSeq" id="WP_259258275.1">
    <property type="nucleotide sequence ID" value="NZ_JANTZM010000007.1"/>
</dbReference>
<gene>
    <name evidence="2" type="ORF">GGP99_001716</name>
</gene>
<dbReference type="AlphaFoldDB" id="A0AAW5P8R5"/>
<name>A0AAW5P8R5_9BACT</name>
<keyword evidence="1" id="KW-1133">Transmembrane helix</keyword>
<dbReference type="Proteomes" id="UP001155110">
    <property type="component" value="Unassembled WGS sequence"/>
</dbReference>
<proteinExistence type="predicted"/>
<evidence type="ECO:0000256" key="1">
    <source>
        <dbReference type="SAM" id="Phobius"/>
    </source>
</evidence>
<sequence>MLSWYAEHVYVLPWWAYAAALYPLIGLFAMRLARIFGEPDPSAFILGWPLFGLAYLAVWGTVGAGWLLGFRETPPPLPD</sequence>
<feature type="transmembrane region" description="Helical" evidence="1">
    <location>
        <begin position="45"/>
        <end position="68"/>
    </location>
</feature>
<reference evidence="2" key="1">
    <citation type="submission" date="2022-08" db="EMBL/GenBank/DDBJ databases">
        <title>Genomic Encyclopedia of Type Strains, Phase V (KMG-V): Genome sequencing to study the core and pangenomes of soil and plant-associated prokaryotes.</title>
        <authorList>
            <person name="Whitman W."/>
        </authorList>
    </citation>
    <scope>NUCLEOTIDE SEQUENCE</scope>
    <source>
        <strain evidence="2">SP3002</strain>
    </source>
</reference>
<keyword evidence="1" id="KW-0812">Transmembrane</keyword>